<keyword evidence="3" id="KW-1185">Reference proteome</keyword>
<proteinExistence type="predicted"/>
<name>A0A699ZDT8_HAELA</name>
<accession>A0A699ZDT8</accession>
<feature type="compositionally biased region" description="Polar residues" evidence="1">
    <location>
        <begin position="47"/>
        <end position="63"/>
    </location>
</feature>
<sequence>MDQFVMDEFIARRGVSMLAHMILPGAGFLIDMMDAAETMHTERQRQGYGQSRAAQPAARSTATYRRPPPPRSDSSSEDDRRRRRCSTSSDDSW</sequence>
<gene>
    <name evidence="2" type="ORF">HaLaN_17961</name>
</gene>
<dbReference type="AlphaFoldDB" id="A0A699ZDT8"/>
<dbReference type="Proteomes" id="UP000485058">
    <property type="component" value="Unassembled WGS sequence"/>
</dbReference>
<feature type="region of interest" description="Disordered" evidence="1">
    <location>
        <begin position="40"/>
        <end position="93"/>
    </location>
</feature>
<evidence type="ECO:0000313" key="2">
    <source>
        <dbReference type="EMBL" id="GFH20783.1"/>
    </source>
</evidence>
<comment type="caution">
    <text evidence="2">The sequence shown here is derived from an EMBL/GenBank/DDBJ whole genome shotgun (WGS) entry which is preliminary data.</text>
</comment>
<dbReference type="EMBL" id="BLLF01001696">
    <property type="protein sequence ID" value="GFH20783.1"/>
    <property type="molecule type" value="Genomic_DNA"/>
</dbReference>
<protein>
    <submittedName>
        <fullName evidence="2">Uncharacterized protein</fullName>
    </submittedName>
</protein>
<reference evidence="2 3" key="1">
    <citation type="submission" date="2020-02" db="EMBL/GenBank/DDBJ databases">
        <title>Draft genome sequence of Haematococcus lacustris strain NIES-144.</title>
        <authorList>
            <person name="Morimoto D."/>
            <person name="Nakagawa S."/>
            <person name="Yoshida T."/>
            <person name="Sawayama S."/>
        </authorList>
    </citation>
    <scope>NUCLEOTIDE SEQUENCE [LARGE SCALE GENOMIC DNA]</scope>
    <source>
        <strain evidence="2 3">NIES-144</strain>
    </source>
</reference>
<evidence type="ECO:0000313" key="3">
    <source>
        <dbReference type="Proteomes" id="UP000485058"/>
    </source>
</evidence>
<organism evidence="2 3">
    <name type="scientific">Haematococcus lacustris</name>
    <name type="common">Green alga</name>
    <name type="synonym">Haematococcus pluvialis</name>
    <dbReference type="NCBI Taxonomy" id="44745"/>
    <lineage>
        <taxon>Eukaryota</taxon>
        <taxon>Viridiplantae</taxon>
        <taxon>Chlorophyta</taxon>
        <taxon>core chlorophytes</taxon>
        <taxon>Chlorophyceae</taxon>
        <taxon>CS clade</taxon>
        <taxon>Chlamydomonadales</taxon>
        <taxon>Haematococcaceae</taxon>
        <taxon>Haematococcus</taxon>
    </lineage>
</organism>
<evidence type="ECO:0000256" key="1">
    <source>
        <dbReference type="SAM" id="MobiDB-lite"/>
    </source>
</evidence>